<dbReference type="Proteomes" id="UP000033618">
    <property type="component" value="Unassembled WGS sequence"/>
</dbReference>
<name>A0A0F5K2Q3_9BURK</name>
<dbReference type="EMBL" id="LAQU01000004">
    <property type="protein sequence ID" value="KKB64406.1"/>
    <property type="molecule type" value="Genomic_DNA"/>
</dbReference>
<comment type="caution">
    <text evidence="1">The sequence shown here is derived from an EMBL/GenBank/DDBJ whole genome shotgun (WGS) entry which is preliminary data.</text>
</comment>
<organism evidence="1 2">
    <name type="scientific">Robbsia andropogonis</name>
    <dbReference type="NCBI Taxonomy" id="28092"/>
    <lineage>
        <taxon>Bacteria</taxon>
        <taxon>Pseudomonadati</taxon>
        <taxon>Pseudomonadota</taxon>
        <taxon>Betaproteobacteria</taxon>
        <taxon>Burkholderiales</taxon>
        <taxon>Burkholderiaceae</taxon>
        <taxon>Robbsia</taxon>
    </lineage>
</organism>
<dbReference type="AlphaFoldDB" id="A0A0F5K2Q3"/>
<keyword evidence="2" id="KW-1185">Reference proteome</keyword>
<reference evidence="1 2" key="1">
    <citation type="submission" date="2015-03" db="EMBL/GenBank/DDBJ databases">
        <title>Draft Genome Sequence of Burkholderia andropogonis type strain ICMP2807, isolated from Sorghum bicolor.</title>
        <authorList>
            <person name="Lopes-Santos L."/>
            <person name="Castro D.B."/>
            <person name="Ottoboni L.M."/>
            <person name="Park D."/>
            <person name="Weirc B.S."/>
            <person name="Destefano S.A."/>
        </authorList>
    </citation>
    <scope>NUCLEOTIDE SEQUENCE [LARGE SCALE GENOMIC DNA]</scope>
    <source>
        <strain evidence="1 2">ICMP2807</strain>
    </source>
</reference>
<sequence>MSAAAIADNGDGAPDGLLAEPIVDAGSAVGADALRACTDFLFPSCAWLGAAMTTPSAHSADTNVTPIAFLKTERACEDRKTAFKETPSLAKG</sequence>
<accession>A0A0F5K2Q3</accession>
<protein>
    <submittedName>
        <fullName evidence="1">Uncharacterized protein</fullName>
    </submittedName>
</protein>
<proteinExistence type="predicted"/>
<evidence type="ECO:0000313" key="1">
    <source>
        <dbReference type="EMBL" id="KKB64406.1"/>
    </source>
</evidence>
<evidence type="ECO:0000313" key="2">
    <source>
        <dbReference type="Proteomes" id="UP000033618"/>
    </source>
</evidence>
<gene>
    <name evidence="1" type="ORF">WM40_05655</name>
</gene>